<dbReference type="AlphaFoldDB" id="A0A816VJ99"/>
<organism evidence="2 3">
    <name type="scientific">Rotaria magnacalcarata</name>
    <dbReference type="NCBI Taxonomy" id="392030"/>
    <lineage>
        <taxon>Eukaryota</taxon>
        <taxon>Metazoa</taxon>
        <taxon>Spiralia</taxon>
        <taxon>Gnathifera</taxon>
        <taxon>Rotifera</taxon>
        <taxon>Eurotatoria</taxon>
        <taxon>Bdelloidea</taxon>
        <taxon>Philodinida</taxon>
        <taxon>Philodinidae</taxon>
        <taxon>Rotaria</taxon>
    </lineage>
</organism>
<proteinExistence type="predicted"/>
<dbReference type="EMBL" id="CAJNRF010010745">
    <property type="protein sequence ID" value="CAF2124419.1"/>
    <property type="molecule type" value="Genomic_DNA"/>
</dbReference>
<dbReference type="Proteomes" id="UP000663887">
    <property type="component" value="Unassembled WGS sequence"/>
</dbReference>
<dbReference type="EMBL" id="CAJNRG010005245">
    <property type="protein sequence ID" value="CAF2074087.1"/>
    <property type="molecule type" value="Genomic_DNA"/>
</dbReference>
<evidence type="ECO:0000313" key="2">
    <source>
        <dbReference type="EMBL" id="CAF2124419.1"/>
    </source>
</evidence>
<evidence type="ECO:0000313" key="3">
    <source>
        <dbReference type="Proteomes" id="UP000663856"/>
    </source>
</evidence>
<reference evidence="2" key="1">
    <citation type="submission" date="2021-02" db="EMBL/GenBank/DDBJ databases">
        <authorList>
            <person name="Nowell W R."/>
        </authorList>
    </citation>
    <scope>NUCLEOTIDE SEQUENCE</scope>
</reference>
<sequence length="129" mass="15119">MKIFPDDQLHAATNDENILVNSIFRIPAKIFTLYKNVSFCEINHICDRQANYISLEKNIVVLTVELWLFYSMSENQDMIEMADKYIGFCNNNQTEAANDMRTDMLNNIRDHMYNTQQSESETTYNETKA</sequence>
<name>A0A816VJ99_9BILA</name>
<gene>
    <name evidence="2" type="ORF">WKI299_LOCUS25042</name>
    <name evidence="1" type="ORF">XDN619_LOCUS13197</name>
</gene>
<comment type="caution">
    <text evidence="2">The sequence shown here is derived from an EMBL/GenBank/DDBJ whole genome shotgun (WGS) entry which is preliminary data.</text>
</comment>
<accession>A0A816VJ99</accession>
<evidence type="ECO:0000313" key="1">
    <source>
        <dbReference type="EMBL" id="CAF2074087.1"/>
    </source>
</evidence>
<dbReference type="Proteomes" id="UP000663856">
    <property type="component" value="Unassembled WGS sequence"/>
</dbReference>
<protein>
    <submittedName>
        <fullName evidence="2">Uncharacterized protein</fullName>
    </submittedName>
</protein>